<gene>
    <name evidence="1" type="ORF">EBB_10290</name>
</gene>
<proteinExistence type="predicted"/>
<sequence length="79" mass="8970">MFSVKPTVAKYYPLSIRQKKGFVLDNYVDWRFLLAHLATMQDIETSQTSVSVNFDELTLAEINAALSTLKRHFAGFTSP</sequence>
<accession>A0ABR9DCW1</accession>
<name>A0ABR9DCW1_9GAMM</name>
<dbReference type="Proteomes" id="UP000641152">
    <property type="component" value="Unassembled WGS sequence"/>
</dbReference>
<protein>
    <submittedName>
        <fullName evidence="1">Uncharacterized protein</fullName>
    </submittedName>
</protein>
<evidence type="ECO:0000313" key="1">
    <source>
        <dbReference type="EMBL" id="MBD9360913.1"/>
    </source>
</evidence>
<comment type="caution">
    <text evidence="1">The sequence shown here is derived from an EMBL/GenBank/DDBJ whole genome shotgun (WGS) entry which is preliminary data.</text>
</comment>
<reference evidence="1 2" key="1">
    <citation type="submission" date="2020-09" db="EMBL/GenBank/DDBJ databases">
        <title>Methylomonas albis sp. nov. and Methylomonas fluvii sp. nov.: Two cold-adapted methanotrophs from the River Elbe and an amended description of Methylovulum psychrotolerans strain Eb1.</title>
        <authorList>
            <person name="Bussmann I.K."/>
            <person name="Klings K.-W."/>
            <person name="Warnstedt J."/>
            <person name="Hoppert M."/>
            <person name="Saborowski A."/>
            <person name="Horn F."/>
            <person name="Liebner S."/>
        </authorList>
    </citation>
    <scope>NUCLEOTIDE SEQUENCE [LARGE SCALE GENOMIC DNA]</scope>
    <source>
        <strain evidence="1 2">EbB</strain>
    </source>
</reference>
<keyword evidence="2" id="KW-1185">Reference proteome</keyword>
<organism evidence="1 2">
    <name type="scientific">Methylomonas fluvii</name>
    <dbReference type="NCBI Taxonomy" id="1854564"/>
    <lineage>
        <taxon>Bacteria</taxon>
        <taxon>Pseudomonadati</taxon>
        <taxon>Pseudomonadota</taxon>
        <taxon>Gammaproteobacteria</taxon>
        <taxon>Methylococcales</taxon>
        <taxon>Methylococcaceae</taxon>
        <taxon>Methylomonas</taxon>
    </lineage>
</organism>
<evidence type="ECO:0000313" key="2">
    <source>
        <dbReference type="Proteomes" id="UP000641152"/>
    </source>
</evidence>
<dbReference type="EMBL" id="JACXST010000002">
    <property type="protein sequence ID" value="MBD9360913.1"/>
    <property type="molecule type" value="Genomic_DNA"/>
</dbReference>